<dbReference type="AlphaFoldDB" id="A0A0N5B3I1"/>
<dbReference type="WBParaSite" id="SPAL_0000063400.1">
    <property type="protein sequence ID" value="SPAL_0000063400.1"/>
    <property type="gene ID" value="SPAL_0000063400"/>
</dbReference>
<keyword evidence="1" id="KW-0732">Signal</keyword>
<sequence length="142" mass="15896">MLLKTFTVSTIILISTSLISKTYGNLESRNNYHVNVHGNVQWDDSNVNDVIAVLEKEGTEVCRNTVKESPSSIYLTTFIDTKNEIDGLTVTFNYNLRGESKKLKVTVSDKCTYDRSNPQTAIVVGDIKFENIHCNLGNVYLG</sequence>
<evidence type="ECO:0000313" key="2">
    <source>
        <dbReference type="Proteomes" id="UP000046392"/>
    </source>
</evidence>
<reference evidence="3" key="1">
    <citation type="submission" date="2017-02" db="UniProtKB">
        <authorList>
            <consortium name="WormBaseParasite"/>
        </authorList>
    </citation>
    <scope>IDENTIFICATION</scope>
</reference>
<organism evidence="2 3">
    <name type="scientific">Strongyloides papillosus</name>
    <name type="common">Intestinal threadworm</name>
    <dbReference type="NCBI Taxonomy" id="174720"/>
    <lineage>
        <taxon>Eukaryota</taxon>
        <taxon>Metazoa</taxon>
        <taxon>Ecdysozoa</taxon>
        <taxon>Nematoda</taxon>
        <taxon>Chromadorea</taxon>
        <taxon>Rhabditida</taxon>
        <taxon>Tylenchina</taxon>
        <taxon>Panagrolaimomorpha</taxon>
        <taxon>Strongyloidoidea</taxon>
        <taxon>Strongyloididae</taxon>
        <taxon>Strongyloides</taxon>
    </lineage>
</organism>
<feature type="signal peptide" evidence="1">
    <location>
        <begin position="1"/>
        <end position="24"/>
    </location>
</feature>
<dbReference type="Proteomes" id="UP000046392">
    <property type="component" value="Unplaced"/>
</dbReference>
<feature type="chain" id="PRO_5005893703" evidence="1">
    <location>
        <begin position="25"/>
        <end position="142"/>
    </location>
</feature>
<name>A0A0N5B3I1_STREA</name>
<protein>
    <submittedName>
        <fullName evidence="3">Cystatin domain-containing protein</fullName>
    </submittedName>
</protein>
<accession>A0A0N5B3I1</accession>
<evidence type="ECO:0000256" key="1">
    <source>
        <dbReference type="SAM" id="SignalP"/>
    </source>
</evidence>
<keyword evidence="2" id="KW-1185">Reference proteome</keyword>
<evidence type="ECO:0000313" key="3">
    <source>
        <dbReference type="WBParaSite" id="SPAL_0000063400.1"/>
    </source>
</evidence>
<proteinExistence type="predicted"/>